<organism evidence="2 3">
    <name type="scientific">Lacinutrix neustonica</name>
    <dbReference type="NCBI Taxonomy" id="2980107"/>
    <lineage>
        <taxon>Bacteria</taxon>
        <taxon>Pseudomonadati</taxon>
        <taxon>Bacteroidota</taxon>
        <taxon>Flavobacteriia</taxon>
        <taxon>Flavobacteriales</taxon>
        <taxon>Flavobacteriaceae</taxon>
        <taxon>Lacinutrix</taxon>
    </lineage>
</organism>
<sequence length="135" mass="14754">MFFYKIKIKTAVMGMLAISCFLFSCVNDSYYEDVSDLDSQLLSLIDEKSNGIGPYFFQLPNTNDYASIPQDPLNPITSQKVALGKMLVHETATGGNAKMESAVETFSCASCHPVAAGFYSETYKVLVKAVKVLAV</sequence>
<dbReference type="GO" id="GO:0009055">
    <property type="term" value="F:electron transfer activity"/>
    <property type="evidence" value="ECO:0007669"/>
    <property type="project" value="InterPro"/>
</dbReference>
<dbReference type="Proteomes" id="UP001164705">
    <property type="component" value="Chromosome"/>
</dbReference>
<dbReference type="SUPFAM" id="SSF46626">
    <property type="entry name" value="Cytochrome c"/>
    <property type="match status" value="1"/>
</dbReference>
<dbReference type="GO" id="GO:0020037">
    <property type="term" value="F:heme binding"/>
    <property type="evidence" value="ECO:0007669"/>
    <property type="project" value="InterPro"/>
</dbReference>
<name>A0A9E8MWE1_9FLAO</name>
<evidence type="ECO:0008006" key="4">
    <source>
        <dbReference type="Google" id="ProtNLM"/>
    </source>
</evidence>
<dbReference type="AlphaFoldDB" id="A0A9E8MWE1"/>
<evidence type="ECO:0000313" key="2">
    <source>
        <dbReference type="EMBL" id="WAC02185.1"/>
    </source>
</evidence>
<evidence type="ECO:0000313" key="3">
    <source>
        <dbReference type="Proteomes" id="UP001164705"/>
    </source>
</evidence>
<proteinExistence type="predicted"/>
<dbReference type="RefSeq" id="WP_267676780.1">
    <property type="nucleotide sequence ID" value="NZ_CP113088.1"/>
</dbReference>
<feature type="chain" id="PRO_5038760587" description="Cytochrome c domain-containing protein" evidence="1">
    <location>
        <begin position="25"/>
        <end position="135"/>
    </location>
</feature>
<dbReference type="PROSITE" id="PS51257">
    <property type="entry name" value="PROKAR_LIPOPROTEIN"/>
    <property type="match status" value="1"/>
</dbReference>
<dbReference type="EMBL" id="CP113088">
    <property type="protein sequence ID" value="WAC02185.1"/>
    <property type="molecule type" value="Genomic_DNA"/>
</dbReference>
<dbReference type="Gene3D" id="1.10.760.10">
    <property type="entry name" value="Cytochrome c-like domain"/>
    <property type="match status" value="1"/>
</dbReference>
<protein>
    <recommendedName>
        <fullName evidence="4">Cytochrome c domain-containing protein</fullName>
    </recommendedName>
</protein>
<accession>A0A9E8MWE1</accession>
<reference evidence="2" key="1">
    <citation type="submission" date="2022-11" db="EMBL/GenBank/DDBJ databases">
        <title>Lacinutrix neustonica HL-RS19T sp. nov., isolated from the surface microlayer sample of brackish Lake Shihwa.</title>
        <authorList>
            <person name="Choi J.Y."/>
            <person name="Hwang C.Y."/>
        </authorList>
    </citation>
    <scope>NUCLEOTIDE SEQUENCE</scope>
    <source>
        <strain evidence="2">HL-RS19</strain>
    </source>
</reference>
<dbReference type="KEGG" id="lnu:N7U66_20870"/>
<keyword evidence="3" id="KW-1185">Reference proteome</keyword>
<evidence type="ECO:0000256" key="1">
    <source>
        <dbReference type="SAM" id="SignalP"/>
    </source>
</evidence>
<gene>
    <name evidence="2" type="ORF">N7U66_20870</name>
</gene>
<feature type="signal peptide" evidence="1">
    <location>
        <begin position="1"/>
        <end position="24"/>
    </location>
</feature>
<keyword evidence="1" id="KW-0732">Signal</keyword>
<dbReference type="InterPro" id="IPR036909">
    <property type="entry name" value="Cyt_c-like_dom_sf"/>
</dbReference>